<organism evidence="1 2">
    <name type="scientific">Austropuccinia psidii MF-1</name>
    <dbReference type="NCBI Taxonomy" id="1389203"/>
    <lineage>
        <taxon>Eukaryota</taxon>
        <taxon>Fungi</taxon>
        <taxon>Dikarya</taxon>
        <taxon>Basidiomycota</taxon>
        <taxon>Pucciniomycotina</taxon>
        <taxon>Pucciniomycetes</taxon>
        <taxon>Pucciniales</taxon>
        <taxon>Sphaerophragmiaceae</taxon>
        <taxon>Austropuccinia</taxon>
    </lineage>
</organism>
<sequence length="254" mass="28301">MSSSSWQIGPYWCFIAFGPHHLSLAIYGSRPYPALFRLFDQLPISPIPLVLGLGVPSALQEPLDPLATTRARGPTPLIRGGPFPARLQQWPLAVTFIMGFPSRSGKPPTSTQLDSLCRTQEWCIYGIICHYAPFFLSNQMVMFSGPNYVIPTPVLKSITHFEGRLLSHSVLQSLAATRRPFEDPNHLALQEFACTFFQDSSKGNFKRLSSIQSVFKASSTSVFLGQLNCSIQVVFKKAVWPWPFWANSYSTVGI</sequence>
<gene>
    <name evidence="1" type="ORF">O181_052649</name>
</gene>
<name>A0A9Q3HRW7_9BASI</name>
<evidence type="ECO:0000313" key="2">
    <source>
        <dbReference type="Proteomes" id="UP000765509"/>
    </source>
</evidence>
<dbReference type="Proteomes" id="UP000765509">
    <property type="component" value="Unassembled WGS sequence"/>
</dbReference>
<protein>
    <submittedName>
        <fullName evidence="1">Uncharacterized protein</fullName>
    </submittedName>
</protein>
<proteinExistence type="predicted"/>
<comment type="caution">
    <text evidence="1">The sequence shown here is derived from an EMBL/GenBank/DDBJ whole genome shotgun (WGS) entry which is preliminary data.</text>
</comment>
<reference evidence="1" key="1">
    <citation type="submission" date="2021-03" db="EMBL/GenBank/DDBJ databases">
        <title>Draft genome sequence of rust myrtle Austropuccinia psidii MF-1, a brazilian biotype.</title>
        <authorList>
            <person name="Quecine M.C."/>
            <person name="Pachon D.M.R."/>
            <person name="Bonatelli M.L."/>
            <person name="Correr F.H."/>
            <person name="Franceschini L.M."/>
            <person name="Leite T.F."/>
            <person name="Margarido G.R.A."/>
            <person name="Almeida C.A."/>
            <person name="Ferrarezi J.A."/>
            <person name="Labate C.A."/>
        </authorList>
    </citation>
    <scope>NUCLEOTIDE SEQUENCE</scope>
    <source>
        <strain evidence="1">MF-1</strain>
    </source>
</reference>
<accession>A0A9Q3HRW7</accession>
<dbReference type="AlphaFoldDB" id="A0A9Q3HRW7"/>
<evidence type="ECO:0000313" key="1">
    <source>
        <dbReference type="EMBL" id="MBW0512934.1"/>
    </source>
</evidence>
<dbReference type="EMBL" id="AVOT02023071">
    <property type="protein sequence ID" value="MBW0512934.1"/>
    <property type="molecule type" value="Genomic_DNA"/>
</dbReference>
<keyword evidence="2" id="KW-1185">Reference proteome</keyword>